<dbReference type="EMBL" id="OZ034815">
    <property type="protein sequence ID" value="CAL1369233.1"/>
    <property type="molecule type" value="Genomic_DNA"/>
</dbReference>
<dbReference type="AlphaFoldDB" id="A0AAV2D7B7"/>
<evidence type="ECO:0000313" key="2">
    <source>
        <dbReference type="Proteomes" id="UP001497516"/>
    </source>
</evidence>
<keyword evidence="2" id="KW-1185">Reference proteome</keyword>
<accession>A0AAV2D7B7</accession>
<reference evidence="1 2" key="1">
    <citation type="submission" date="2024-04" db="EMBL/GenBank/DDBJ databases">
        <authorList>
            <person name="Fracassetti M."/>
        </authorList>
    </citation>
    <scope>NUCLEOTIDE SEQUENCE [LARGE SCALE GENOMIC DNA]</scope>
</reference>
<dbReference type="Gene3D" id="1.20.1280.50">
    <property type="match status" value="1"/>
</dbReference>
<dbReference type="SUPFAM" id="SSF81383">
    <property type="entry name" value="F-box domain"/>
    <property type="match status" value="1"/>
</dbReference>
<dbReference type="InterPro" id="IPR036047">
    <property type="entry name" value="F-box-like_dom_sf"/>
</dbReference>
<gene>
    <name evidence="1" type="ORF">LTRI10_LOCUS11952</name>
</gene>
<proteinExistence type="predicted"/>
<protein>
    <recommendedName>
        <fullName evidence="3">F-box domain-containing protein</fullName>
    </recommendedName>
</protein>
<dbReference type="Proteomes" id="UP001497516">
    <property type="component" value="Chromosome 2"/>
</dbReference>
<name>A0AAV2D7B7_9ROSI</name>
<organism evidence="1 2">
    <name type="scientific">Linum trigynum</name>
    <dbReference type="NCBI Taxonomy" id="586398"/>
    <lineage>
        <taxon>Eukaryota</taxon>
        <taxon>Viridiplantae</taxon>
        <taxon>Streptophyta</taxon>
        <taxon>Embryophyta</taxon>
        <taxon>Tracheophyta</taxon>
        <taxon>Spermatophyta</taxon>
        <taxon>Magnoliopsida</taxon>
        <taxon>eudicotyledons</taxon>
        <taxon>Gunneridae</taxon>
        <taxon>Pentapetalae</taxon>
        <taxon>rosids</taxon>
        <taxon>fabids</taxon>
        <taxon>Malpighiales</taxon>
        <taxon>Linaceae</taxon>
        <taxon>Linum</taxon>
    </lineage>
</organism>
<sequence>MIGTSMAADAPISKLGDDLVKEILIRSFPNPRSACRSKPVCKRWNSLISHARSNRRCGFVSHHRSNNDGQPPLLLCKDNPLPSLISFLPVPDEFRSSFVVWDSFKDLILCGFKNSV</sequence>
<evidence type="ECO:0008006" key="3">
    <source>
        <dbReference type="Google" id="ProtNLM"/>
    </source>
</evidence>
<evidence type="ECO:0000313" key="1">
    <source>
        <dbReference type="EMBL" id="CAL1369233.1"/>
    </source>
</evidence>